<dbReference type="GO" id="GO:0005886">
    <property type="term" value="C:plasma membrane"/>
    <property type="evidence" value="ECO:0007669"/>
    <property type="project" value="UniProtKB-SubCell"/>
</dbReference>
<dbReference type="Proteomes" id="UP000644693">
    <property type="component" value="Unassembled WGS sequence"/>
</dbReference>
<evidence type="ECO:0000256" key="8">
    <source>
        <dbReference type="ARBA" id="ARBA00022989"/>
    </source>
</evidence>
<protein>
    <recommendedName>
        <fullName evidence="3">Sec translocon accessory complex subunit YajC</fullName>
    </recommendedName>
</protein>
<reference evidence="12" key="1">
    <citation type="journal article" date="2014" name="Int. J. Syst. Evol. Microbiol.">
        <title>Complete genome sequence of Corynebacterium casei LMG S-19264T (=DSM 44701T), isolated from a smear-ripened cheese.</title>
        <authorList>
            <consortium name="US DOE Joint Genome Institute (JGI-PGF)"/>
            <person name="Walter F."/>
            <person name="Albersmeier A."/>
            <person name="Kalinowski J."/>
            <person name="Ruckert C."/>
        </authorList>
    </citation>
    <scope>NUCLEOTIDE SEQUENCE</scope>
    <source>
        <strain evidence="12">KCTC 23430</strain>
    </source>
</reference>
<evidence type="ECO:0000256" key="5">
    <source>
        <dbReference type="ARBA" id="ARBA00022475"/>
    </source>
</evidence>
<dbReference type="EMBL" id="BMYM01000001">
    <property type="protein sequence ID" value="GHD29339.1"/>
    <property type="molecule type" value="Genomic_DNA"/>
</dbReference>
<dbReference type="GO" id="GO:0015031">
    <property type="term" value="P:protein transport"/>
    <property type="evidence" value="ECO:0007669"/>
    <property type="project" value="UniProtKB-KW"/>
</dbReference>
<dbReference type="Pfam" id="PF02699">
    <property type="entry name" value="YajC"/>
    <property type="match status" value="1"/>
</dbReference>
<evidence type="ECO:0000256" key="4">
    <source>
        <dbReference type="ARBA" id="ARBA00022448"/>
    </source>
</evidence>
<name>A0A918XEQ4_9GAMM</name>
<gene>
    <name evidence="12" type="ORF">GCM10007053_09640</name>
</gene>
<comment type="caution">
    <text evidence="12">The sequence shown here is derived from an EMBL/GenBank/DDBJ whole genome shotgun (WGS) entry which is preliminary data.</text>
</comment>
<keyword evidence="6 11" id="KW-0812">Transmembrane</keyword>
<keyword evidence="7" id="KW-0653">Protein transport</keyword>
<keyword evidence="9" id="KW-0811">Translocation</keyword>
<dbReference type="AlphaFoldDB" id="A0A918XEQ4"/>
<evidence type="ECO:0000256" key="6">
    <source>
        <dbReference type="ARBA" id="ARBA00022692"/>
    </source>
</evidence>
<reference evidence="12" key="2">
    <citation type="submission" date="2020-09" db="EMBL/GenBank/DDBJ databases">
        <authorList>
            <person name="Sun Q."/>
            <person name="Kim S."/>
        </authorList>
    </citation>
    <scope>NUCLEOTIDE SEQUENCE</scope>
    <source>
        <strain evidence="12">KCTC 23430</strain>
    </source>
</reference>
<keyword evidence="5" id="KW-1003">Cell membrane</keyword>
<evidence type="ECO:0000313" key="12">
    <source>
        <dbReference type="EMBL" id="GHD29339.1"/>
    </source>
</evidence>
<evidence type="ECO:0000256" key="1">
    <source>
        <dbReference type="ARBA" id="ARBA00004162"/>
    </source>
</evidence>
<evidence type="ECO:0000256" key="10">
    <source>
        <dbReference type="ARBA" id="ARBA00023136"/>
    </source>
</evidence>
<keyword evidence="4" id="KW-0813">Transport</keyword>
<dbReference type="InterPro" id="IPR003849">
    <property type="entry name" value="Preprotein_translocase_YajC"/>
</dbReference>
<feature type="transmembrane region" description="Helical" evidence="11">
    <location>
        <begin position="24"/>
        <end position="42"/>
    </location>
</feature>
<evidence type="ECO:0000256" key="7">
    <source>
        <dbReference type="ARBA" id="ARBA00022927"/>
    </source>
</evidence>
<keyword evidence="10 11" id="KW-0472">Membrane</keyword>
<evidence type="ECO:0000256" key="9">
    <source>
        <dbReference type="ARBA" id="ARBA00023010"/>
    </source>
</evidence>
<evidence type="ECO:0000256" key="11">
    <source>
        <dbReference type="SAM" id="Phobius"/>
    </source>
</evidence>
<comment type="subcellular location">
    <subcellularLocation>
        <location evidence="1">Cell membrane</location>
        <topology evidence="1">Single-pass membrane protein</topology>
    </subcellularLocation>
</comment>
<accession>A0A918XEQ4</accession>
<dbReference type="NCBIfam" id="TIGR00739">
    <property type="entry name" value="yajC"/>
    <property type="match status" value="1"/>
</dbReference>
<organism evidence="12 13">
    <name type="scientific">Parahalioglobus pacificus</name>
    <dbReference type="NCBI Taxonomy" id="930806"/>
    <lineage>
        <taxon>Bacteria</taxon>
        <taxon>Pseudomonadati</taxon>
        <taxon>Pseudomonadota</taxon>
        <taxon>Gammaproteobacteria</taxon>
        <taxon>Cellvibrionales</taxon>
        <taxon>Halieaceae</taxon>
        <taxon>Parahalioglobus</taxon>
    </lineage>
</organism>
<dbReference type="PANTHER" id="PTHR33909:SF1">
    <property type="entry name" value="SEC TRANSLOCON ACCESSORY COMPLEX SUBUNIT YAJC"/>
    <property type="match status" value="1"/>
</dbReference>
<dbReference type="PRINTS" id="PR01853">
    <property type="entry name" value="YAJCTRNLCASE"/>
</dbReference>
<keyword evidence="13" id="KW-1185">Reference proteome</keyword>
<comment type="similarity">
    <text evidence="2">Belongs to the YajC family.</text>
</comment>
<evidence type="ECO:0000313" key="13">
    <source>
        <dbReference type="Proteomes" id="UP000644693"/>
    </source>
</evidence>
<dbReference type="SMART" id="SM01323">
    <property type="entry name" value="YajC"/>
    <property type="match status" value="1"/>
</dbReference>
<keyword evidence="8 11" id="KW-1133">Transmembrane helix</keyword>
<evidence type="ECO:0000256" key="2">
    <source>
        <dbReference type="ARBA" id="ARBA00006742"/>
    </source>
</evidence>
<dbReference type="RefSeq" id="WP_189475625.1">
    <property type="nucleotide sequence ID" value="NZ_BMYM01000001.1"/>
</dbReference>
<sequence>MSFFIPSAQAQAAGQAAGPAGGELFQILFLVGLFVLFYFIAIRPQRKRQKEHAEMVSALNKGDEVVTSSGILGKVTALDDNYMVLSVADKVEMKFQRVHLHAVLPKGTLKQIGA</sequence>
<dbReference type="PANTHER" id="PTHR33909">
    <property type="entry name" value="SEC TRANSLOCON ACCESSORY COMPLEX SUBUNIT YAJC"/>
    <property type="match status" value="1"/>
</dbReference>
<proteinExistence type="inferred from homology"/>
<evidence type="ECO:0000256" key="3">
    <source>
        <dbReference type="ARBA" id="ARBA00014962"/>
    </source>
</evidence>